<dbReference type="AlphaFoldDB" id="A0AB74QVS5"/>
<evidence type="ECO:0000313" key="2">
    <source>
        <dbReference type="Proteomes" id="UP000294876"/>
    </source>
</evidence>
<evidence type="ECO:0000313" key="1">
    <source>
        <dbReference type="EMBL" id="VGD41529.1"/>
    </source>
</evidence>
<organism evidence="1 2">
    <name type="scientific">Klebsiella pneumoniae</name>
    <dbReference type="NCBI Taxonomy" id="573"/>
    <lineage>
        <taxon>Bacteria</taxon>
        <taxon>Pseudomonadati</taxon>
        <taxon>Pseudomonadota</taxon>
        <taxon>Gammaproteobacteria</taxon>
        <taxon>Enterobacterales</taxon>
        <taxon>Enterobacteriaceae</taxon>
        <taxon>Klebsiella/Raoultella group</taxon>
        <taxon>Klebsiella</taxon>
        <taxon>Klebsiella pneumoniae complex</taxon>
    </lineage>
</organism>
<gene>
    <name evidence="1" type="ORF">SAMEA104567804_05015</name>
</gene>
<dbReference type="RefSeq" id="WP_112081544.1">
    <property type="nucleotide sequence ID" value="NZ_CAAGWG010000031.1"/>
</dbReference>
<proteinExistence type="predicted"/>
<dbReference type="Proteomes" id="UP000294876">
    <property type="component" value="Unassembled WGS sequence"/>
</dbReference>
<sequence length="359" mass="40814">MREAKILDILINRIARNHFKRQAHRTTNSHELHQFASLFDSDYLKKLAQLFIMTDKNSTDGLHSHYYIVEAGWIDKKPLVAFPPALNLPKVELGDALLIYSNQLVDKERKFISVGEERAVIIQAKITGNKLRLPKVTVTSGESSKKEFELYSKWPSFMLKNKSGYTSLFNLPHPLSKSQPYPYAFYLAARKSYSKNPDWRCHWMGAPSKKTERCNISAGDILLGLKTGLPVSNYQVGADLKSNPEWARLVRAVLMYVSSSWTNKGWCGVTMPTRIKGSHLTSLNLYLPKKYLRTNIFNMGFNSSLINLLPDVPVSWGSLSNSIKNGPSESDFSGKLMILRMTRISSEFPFETKDVEQEL</sequence>
<name>A0AB74QVS5_KLEPN</name>
<dbReference type="EMBL" id="CAAGWG010000031">
    <property type="protein sequence ID" value="VGD41529.1"/>
    <property type="molecule type" value="Genomic_DNA"/>
</dbReference>
<accession>A0AB74QVS5</accession>
<comment type="caution">
    <text evidence="1">The sequence shown here is derived from an EMBL/GenBank/DDBJ whole genome shotgun (WGS) entry which is preliminary data.</text>
</comment>
<reference evidence="1 2" key="1">
    <citation type="submission" date="2019-03" db="EMBL/GenBank/DDBJ databases">
        <authorList>
            <consortium name="Pathogen Informatics"/>
        </authorList>
    </citation>
    <scope>NUCLEOTIDE SEQUENCE [LARGE SCALE GENOMIC DNA]</scope>
    <source>
        <strain evidence="1 2">5012STDY7312589</strain>
    </source>
</reference>
<protein>
    <submittedName>
        <fullName evidence="1">Uncharacterized protein</fullName>
    </submittedName>
</protein>